<proteinExistence type="predicted"/>
<name>A0ACC2IRQ4_9PLEO</name>
<comment type="caution">
    <text evidence="1">The sequence shown here is derived from an EMBL/GenBank/DDBJ whole genome shotgun (WGS) entry which is preliminary data.</text>
</comment>
<gene>
    <name evidence="1" type="ORF">OPT61_g1056</name>
</gene>
<organism evidence="1 2">
    <name type="scientific">Boeremia exigua</name>
    <dbReference type="NCBI Taxonomy" id="749465"/>
    <lineage>
        <taxon>Eukaryota</taxon>
        <taxon>Fungi</taxon>
        <taxon>Dikarya</taxon>
        <taxon>Ascomycota</taxon>
        <taxon>Pezizomycotina</taxon>
        <taxon>Dothideomycetes</taxon>
        <taxon>Pleosporomycetidae</taxon>
        <taxon>Pleosporales</taxon>
        <taxon>Pleosporineae</taxon>
        <taxon>Didymellaceae</taxon>
        <taxon>Boeremia</taxon>
    </lineage>
</organism>
<sequence>MGRLLPKAVAQKGTIQRKAVESILHPAACVQEISYSRPSSYSVSARPSKRPSPHNTLVHDKTRGCGIAREIKSEIDWVTLKKGDVELQVIFERLAIISPTAREPCTMQCANWQGLACNSIASAVWTLPIHRRYRKDAMTEQWKIAASGRGGEHPQRGTLFQHEGGLAQALTQGDWHLALIGISLSPEYLSNLGFPHHVLPKEASTSNQPLSRPQNPPPISDTPSGGGSTAAARCDHTSLATETSPLGISRHACANRTTTVQYIAKWHFPSRPWNPQPSARASISEQQPRLTSSPSASRRVTLPGLRRASAARHAATSISSTNGNAKVRSRILGQRCSPRASSCAAVSANQTLDMTTSIHFATTPTSRCARDSPTWTDYAPREAAAVWAYSQASTSPGQERPRRNCEPRHRGVLLARILRLGEVDAGQSGGAADMHACQYLSLRGVDDRGKVGGVLVLSWLVRSNAVMWGGHIVAPLKRLS</sequence>
<reference evidence="1" key="1">
    <citation type="submission" date="2022-11" db="EMBL/GenBank/DDBJ databases">
        <title>Genome Sequence of Boeremia exigua.</title>
        <authorList>
            <person name="Buettner E."/>
        </authorList>
    </citation>
    <scope>NUCLEOTIDE SEQUENCE</scope>
    <source>
        <strain evidence="1">CU02</strain>
    </source>
</reference>
<protein>
    <submittedName>
        <fullName evidence="1">Uncharacterized protein</fullName>
    </submittedName>
</protein>
<dbReference type="Proteomes" id="UP001153331">
    <property type="component" value="Unassembled WGS sequence"/>
</dbReference>
<dbReference type="EMBL" id="JAPHNI010000039">
    <property type="protein sequence ID" value="KAJ8117832.1"/>
    <property type="molecule type" value="Genomic_DNA"/>
</dbReference>
<evidence type="ECO:0000313" key="1">
    <source>
        <dbReference type="EMBL" id="KAJ8117832.1"/>
    </source>
</evidence>
<accession>A0ACC2IRQ4</accession>
<evidence type="ECO:0000313" key="2">
    <source>
        <dbReference type="Proteomes" id="UP001153331"/>
    </source>
</evidence>
<keyword evidence="2" id="KW-1185">Reference proteome</keyword>